<organism evidence="2 3">
    <name type="scientific">Faecalibacter rhinopitheci</name>
    <dbReference type="NCBI Taxonomy" id="2779678"/>
    <lineage>
        <taxon>Bacteria</taxon>
        <taxon>Pseudomonadati</taxon>
        <taxon>Bacteroidota</taxon>
        <taxon>Flavobacteriia</taxon>
        <taxon>Flavobacteriales</taxon>
        <taxon>Weeksellaceae</taxon>
        <taxon>Faecalibacter</taxon>
    </lineage>
</organism>
<keyword evidence="3" id="KW-1185">Reference proteome</keyword>
<reference evidence="2" key="1">
    <citation type="submission" date="2020-10" db="EMBL/GenBank/DDBJ databases">
        <authorList>
            <person name="Lu T."/>
            <person name="Wang Q."/>
            <person name="Han X."/>
        </authorList>
    </citation>
    <scope>NUCLEOTIDE SEQUENCE</scope>
    <source>
        <strain evidence="2">WQ 117</strain>
    </source>
</reference>
<dbReference type="RefSeq" id="WP_194183254.1">
    <property type="nucleotide sequence ID" value="NZ_JADGIK010000006.1"/>
</dbReference>
<accession>A0A8J7KDT7</accession>
<dbReference type="AlphaFoldDB" id="A0A8J7KDT7"/>
<protein>
    <submittedName>
        <fullName evidence="2">Uncharacterized protein</fullName>
    </submittedName>
</protein>
<feature type="transmembrane region" description="Helical" evidence="1">
    <location>
        <begin position="255"/>
        <end position="272"/>
    </location>
</feature>
<name>A0A8J7KDT7_9FLAO</name>
<gene>
    <name evidence="2" type="ORF">IM532_09640</name>
</gene>
<feature type="transmembrane region" description="Helical" evidence="1">
    <location>
        <begin position="200"/>
        <end position="218"/>
    </location>
</feature>
<feature type="transmembrane region" description="Helical" evidence="1">
    <location>
        <begin position="69"/>
        <end position="98"/>
    </location>
</feature>
<evidence type="ECO:0000313" key="3">
    <source>
        <dbReference type="Proteomes" id="UP000608754"/>
    </source>
</evidence>
<proteinExistence type="predicted"/>
<evidence type="ECO:0000313" key="2">
    <source>
        <dbReference type="EMBL" id="MBF0597706.1"/>
    </source>
</evidence>
<keyword evidence="1" id="KW-1133">Transmembrane helix</keyword>
<dbReference type="EMBL" id="JADGIK010000006">
    <property type="protein sequence ID" value="MBF0597706.1"/>
    <property type="molecule type" value="Genomic_DNA"/>
</dbReference>
<comment type="caution">
    <text evidence="2">The sequence shown here is derived from an EMBL/GenBank/DDBJ whole genome shotgun (WGS) entry which is preliminary data.</text>
</comment>
<feature type="transmembrane region" description="Helical" evidence="1">
    <location>
        <begin position="230"/>
        <end position="249"/>
    </location>
</feature>
<feature type="transmembrane region" description="Helical" evidence="1">
    <location>
        <begin position="153"/>
        <end position="175"/>
    </location>
</feature>
<dbReference type="InterPro" id="IPR045625">
    <property type="entry name" value="DUF6427"/>
</dbReference>
<keyword evidence="1" id="KW-0472">Membrane</keyword>
<sequence>MLVNLLAKRNFFIQIFIIILFSILGATNFNSIYLSNLEIIGLSLSFLTIGYVVYIDSDNELISKSSYTTWFYILWMMPFMVQLLDYKMAGSLLLVTYITSKLIYFETDQSKTFEAFDIGVFLGFTILLNPPLFILGLVVFTYFLTLKGIDSSIIILAILGLLVPLLVFVQISYLLDFNFLIDYYQKALSFNFFEFDIKQIFLVPIVIFAIVAFANFLINANKESVHVKRVFLLLHLMLISLILICVLYGGAEIKFLCFFGILFMIIFTKYFANKKPHMNWLKETILWSYLVCMLFYNFYDRIPRIYSLITEVSF</sequence>
<keyword evidence="1" id="KW-0812">Transmembrane</keyword>
<evidence type="ECO:0000256" key="1">
    <source>
        <dbReference type="SAM" id="Phobius"/>
    </source>
</evidence>
<feature type="transmembrane region" description="Helical" evidence="1">
    <location>
        <begin position="12"/>
        <end position="33"/>
    </location>
</feature>
<feature type="transmembrane region" description="Helical" evidence="1">
    <location>
        <begin position="118"/>
        <end position="146"/>
    </location>
</feature>
<dbReference type="Proteomes" id="UP000608754">
    <property type="component" value="Unassembled WGS sequence"/>
</dbReference>
<feature type="transmembrane region" description="Helical" evidence="1">
    <location>
        <begin position="284"/>
        <end position="299"/>
    </location>
</feature>
<feature type="transmembrane region" description="Helical" evidence="1">
    <location>
        <begin position="39"/>
        <end position="57"/>
    </location>
</feature>
<dbReference type="Pfam" id="PF19992">
    <property type="entry name" value="DUF6427"/>
    <property type="match status" value="1"/>
</dbReference>